<keyword evidence="1" id="KW-0812">Transmembrane</keyword>
<dbReference type="EMBL" id="CP098400">
    <property type="protein sequence ID" value="URW80616.1"/>
    <property type="molecule type" value="Genomic_DNA"/>
</dbReference>
<protein>
    <submittedName>
        <fullName evidence="2">Uncharacterized protein</fullName>
    </submittedName>
</protein>
<dbReference type="KEGG" id="alkq:M9189_04535"/>
<gene>
    <name evidence="2" type="ORF">M9189_04535</name>
</gene>
<evidence type="ECO:0000313" key="2">
    <source>
        <dbReference type="EMBL" id="URW80616.1"/>
    </source>
</evidence>
<name>A0A9J6ZTI9_9BACT</name>
<keyword evidence="3" id="KW-1185">Reference proteome</keyword>
<keyword evidence="1" id="KW-1133">Transmembrane helix</keyword>
<evidence type="ECO:0000256" key="1">
    <source>
        <dbReference type="SAM" id="Phobius"/>
    </source>
</evidence>
<dbReference type="AlphaFoldDB" id="A0A9J6ZTI9"/>
<reference evidence="2" key="2">
    <citation type="submission" date="2022-06" db="EMBL/GenBank/DDBJ databases">
        <title>Xiashengella guii gen. nov. sp. nov., a bacterium isolated form anaerobic digestion tank.</title>
        <authorList>
            <person name="Huang H."/>
        </authorList>
    </citation>
    <scope>NUCLEOTIDE SEQUENCE</scope>
    <source>
        <strain evidence="2">Ai-910</strain>
    </source>
</reference>
<accession>A0A9J6ZTI9</accession>
<keyword evidence="1" id="KW-0472">Membrane</keyword>
<organism evidence="2 3">
    <name type="scientific">Xiashengella succiniciproducens</name>
    <dbReference type="NCBI Taxonomy" id="2949635"/>
    <lineage>
        <taxon>Bacteria</taxon>
        <taxon>Pseudomonadati</taxon>
        <taxon>Bacteroidota</taxon>
        <taxon>Bacteroidia</taxon>
        <taxon>Marinilabiliales</taxon>
        <taxon>Marinilabiliaceae</taxon>
        <taxon>Xiashengella</taxon>
    </lineage>
</organism>
<proteinExistence type="predicted"/>
<reference evidence="2" key="1">
    <citation type="submission" date="2022-05" db="EMBL/GenBank/DDBJ databases">
        <authorList>
            <person name="Sun X."/>
        </authorList>
    </citation>
    <scope>NUCLEOTIDE SEQUENCE</scope>
    <source>
        <strain evidence="2">Ai-910</strain>
    </source>
</reference>
<evidence type="ECO:0000313" key="3">
    <source>
        <dbReference type="Proteomes" id="UP001056426"/>
    </source>
</evidence>
<feature type="transmembrane region" description="Helical" evidence="1">
    <location>
        <begin position="54"/>
        <end position="72"/>
    </location>
</feature>
<dbReference type="RefSeq" id="WP_250724962.1">
    <property type="nucleotide sequence ID" value="NZ_CP098400.1"/>
</dbReference>
<dbReference type="Proteomes" id="UP001056426">
    <property type="component" value="Chromosome"/>
</dbReference>
<sequence length="73" mass="8047">MNIELLRMIPIGQTFIMVFFAILAATKAFKAAANYALTKEKSEVTIDNVNFTNFIGTAAPSTYTVLCILWGLL</sequence>